<dbReference type="AlphaFoldDB" id="A0A4Y2NF15"/>
<gene>
    <name evidence="2" type="ORF">AVEN_76828_1</name>
</gene>
<organism evidence="2 3">
    <name type="scientific">Araneus ventricosus</name>
    <name type="common">Orbweaver spider</name>
    <name type="synonym">Epeira ventricosa</name>
    <dbReference type="NCBI Taxonomy" id="182803"/>
    <lineage>
        <taxon>Eukaryota</taxon>
        <taxon>Metazoa</taxon>
        <taxon>Ecdysozoa</taxon>
        <taxon>Arthropoda</taxon>
        <taxon>Chelicerata</taxon>
        <taxon>Arachnida</taxon>
        <taxon>Araneae</taxon>
        <taxon>Araneomorphae</taxon>
        <taxon>Entelegynae</taxon>
        <taxon>Araneoidea</taxon>
        <taxon>Araneidae</taxon>
        <taxon>Araneus</taxon>
    </lineage>
</organism>
<proteinExistence type="predicted"/>
<reference evidence="2 3" key="1">
    <citation type="journal article" date="2019" name="Sci. Rep.">
        <title>Orb-weaving spider Araneus ventricosus genome elucidates the spidroin gene catalogue.</title>
        <authorList>
            <person name="Kono N."/>
            <person name="Nakamura H."/>
            <person name="Ohtoshi R."/>
            <person name="Moran D.A.P."/>
            <person name="Shinohara A."/>
            <person name="Yoshida Y."/>
            <person name="Fujiwara M."/>
            <person name="Mori M."/>
            <person name="Tomita M."/>
            <person name="Arakawa K."/>
        </authorList>
    </citation>
    <scope>NUCLEOTIDE SEQUENCE [LARGE SCALE GENOMIC DNA]</scope>
</reference>
<dbReference type="EMBL" id="BGPR01009092">
    <property type="protein sequence ID" value="GBN37931.1"/>
    <property type="molecule type" value="Genomic_DNA"/>
</dbReference>
<protein>
    <submittedName>
        <fullName evidence="2">Uncharacterized protein</fullName>
    </submittedName>
</protein>
<feature type="region of interest" description="Disordered" evidence="1">
    <location>
        <begin position="12"/>
        <end position="74"/>
    </location>
</feature>
<evidence type="ECO:0000256" key="1">
    <source>
        <dbReference type="SAM" id="MobiDB-lite"/>
    </source>
</evidence>
<name>A0A4Y2NF15_ARAVE</name>
<sequence>MFPIVCFPAFDSRPRWPSGKVSTPGPEGRSSKPDSTENPPCMGPAARKIIRSSQTPSRRCGAEAWRGGASSGVSSLAVQNYEAYP</sequence>
<accession>A0A4Y2NF15</accession>
<keyword evidence="3" id="KW-1185">Reference proteome</keyword>
<evidence type="ECO:0000313" key="3">
    <source>
        <dbReference type="Proteomes" id="UP000499080"/>
    </source>
</evidence>
<dbReference type="Proteomes" id="UP000499080">
    <property type="component" value="Unassembled WGS sequence"/>
</dbReference>
<comment type="caution">
    <text evidence="2">The sequence shown here is derived from an EMBL/GenBank/DDBJ whole genome shotgun (WGS) entry which is preliminary data.</text>
</comment>
<evidence type="ECO:0000313" key="2">
    <source>
        <dbReference type="EMBL" id="GBN37931.1"/>
    </source>
</evidence>